<comment type="similarity">
    <text evidence="1">Belongs to the CdaR family.</text>
</comment>
<organism evidence="4 5">
    <name type="scientific">Lipingzhangella rawalii</name>
    <dbReference type="NCBI Taxonomy" id="2055835"/>
    <lineage>
        <taxon>Bacteria</taxon>
        <taxon>Bacillati</taxon>
        <taxon>Actinomycetota</taxon>
        <taxon>Actinomycetes</taxon>
        <taxon>Streptosporangiales</taxon>
        <taxon>Nocardiopsidaceae</taxon>
        <taxon>Lipingzhangella</taxon>
    </lineage>
</organism>
<evidence type="ECO:0000313" key="4">
    <source>
        <dbReference type="EMBL" id="MDS1268803.1"/>
    </source>
</evidence>
<sequence>MSTDIAPQDLDSLARTVATLTHGVVSIEDDQHRVLAYSSSPEGADELRRRSILSHHCPEPYLSHLRSQGVYEQLLAGEVVDVPACSDLGMRRRLAVAAFVEERLFGSIWVQEATESLAATSADVLTGAARLAAMGIVRSRHSAAWGGESAAELTSALLTGSRDAAALARQLGIAADAPAAVVAVDLRDTADLVEHELRLSRAASIVNVYASGYRKNALVAVAHGQIYALLPAIAGSPGSTSRITEWASTVIGELRASLHVPAQAAVADAAPLAQAPESLHATQQVLDVLAATPGQRAASVTERRSTVLLHQITGLLAQHPQLRHPALDLLDDEQRRSLGAFLDTFGDTARAAERLHVHPNTLRHRIRRISERTGLDLDDADQRLVVALQLRTDQRLDS</sequence>
<evidence type="ECO:0000259" key="3">
    <source>
        <dbReference type="Pfam" id="PF17853"/>
    </source>
</evidence>
<comment type="caution">
    <text evidence="4">The sequence shown here is derived from an EMBL/GenBank/DDBJ whole genome shotgun (WGS) entry which is preliminary data.</text>
</comment>
<proteinExistence type="inferred from homology"/>
<dbReference type="InterPro" id="IPR041522">
    <property type="entry name" value="CdaR_GGDEF"/>
</dbReference>
<dbReference type="InterPro" id="IPR042070">
    <property type="entry name" value="PucR_C-HTH_sf"/>
</dbReference>
<evidence type="ECO:0000313" key="5">
    <source>
        <dbReference type="Proteomes" id="UP001250214"/>
    </source>
</evidence>
<dbReference type="PANTHER" id="PTHR33744:SF17">
    <property type="entry name" value="CONSERVED PROTEIN"/>
    <property type="match status" value="1"/>
</dbReference>
<accession>A0ABU2H0G5</accession>
<dbReference type="Pfam" id="PF13556">
    <property type="entry name" value="HTH_30"/>
    <property type="match status" value="1"/>
</dbReference>
<keyword evidence="5" id="KW-1185">Reference proteome</keyword>
<dbReference type="RefSeq" id="WP_310910314.1">
    <property type="nucleotide sequence ID" value="NZ_JAVLVT010000001.1"/>
</dbReference>
<dbReference type="EMBL" id="JAVLVT010000001">
    <property type="protein sequence ID" value="MDS1268803.1"/>
    <property type="molecule type" value="Genomic_DNA"/>
</dbReference>
<dbReference type="PANTHER" id="PTHR33744">
    <property type="entry name" value="CARBOHYDRATE DIACID REGULATOR"/>
    <property type="match status" value="1"/>
</dbReference>
<reference evidence="5" key="1">
    <citation type="submission" date="2023-07" db="EMBL/GenBank/DDBJ databases">
        <title>Novel species in the genus Lipingzhangella isolated from Sambhar Salt Lake.</title>
        <authorList>
            <person name="Jiya N."/>
            <person name="Kajale S."/>
            <person name="Sharma A."/>
        </authorList>
    </citation>
    <scope>NUCLEOTIDE SEQUENCE [LARGE SCALE GENOMIC DNA]</scope>
    <source>
        <strain evidence="5">LS1_29</strain>
    </source>
</reference>
<name>A0ABU2H0G5_9ACTN</name>
<dbReference type="Proteomes" id="UP001250214">
    <property type="component" value="Unassembled WGS sequence"/>
</dbReference>
<feature type="domain" description="PucR C-terminal helix-turn-helix" evidence="2">
    <location>
        <begin position="336"/>
        <end position="391"/>
    </location>
</feature>
<feature type="domain" description="CdaR GGDEF-like" evidence="3">
    <location>
        <begin position="162"/>
        <end position="288"/>
    </location>
</feature>
<dbReference type="Pfam" id="PF17853">
    <property type="entry name" value="GGDEF_2"/>
    <property type="match status" value="1"/>
</dbReference>
<gene>
    <name evidence="4" type="ORF">RIF23_00680</name>
</gene>
<evidence type="ECO:0000256" key="1">
    <source>
        <dbReference type="ARBA" id="ARBA00006754"/>
    </source>
</evidence>
<evidence type="ECO:0000259" key="2">
    <source>
        <dbReference type="Pfam" id="PF13556"/>
    </source>
</evidence>
<dbReference type="Gene3D" id="1.10.10.2840">
    <property type="entry name" value="PucR C-terminal helix-turn-helix domain"/>
    <property type="match status" value="1"/>
</dbReference>
<dbReference type="InterPro" id="IPR051448">
    <property type="entry name" value="CdaR-like_regulators"/>
</dbReference>
<dbReference type="InterPro" id="IPR025736">
    <property type="entry name" value="PucR_C-HTH_dom"/>
</dbReference>
<protein>
    <submittedName>
        <fullName evidence="4">Helix-turn-helix domain-containing protein</fullName>
    </submittedName>
</protein>